<dbReference type="SUPFAM" id="SSF144083">
    <property type="entry name" value="Magnesium transport protein CorA, transmembrane region"/>
    <property type="match status" value="1"/>
</dbReference>
<keyword evidence="4" id="KW-1003">Cell membrane</keyword>
<dbReference type="Gene3D" id="3.30.460.20">
    <property type="entry name" value="CorA soluble domain-like"/>
    <property type="match status" value="1"/>
</dbReference>
<evidence type="ECO:0000256" key="6">
    <source>
        <dbReference type="ARBA" id="ARBA00022989"/>
    </source>
</evidence>
<evidence type="ECO:0000256" key="8">
    <source>
        <dbReference type="SAM" id="Phobius"/>
    </source>
</evidence>
<dbReference type="InterPro" id="IPR002523">
    <property type="entry name" value="MgTranspt_CorA/ZnTranspt_ZntB"/>
</dbReference>
<keyword evidence="10" id="KW-1185">Reference proteome</keyword>
<keyword evidence="3" id="KW-0813">Transport</keyword>
<dbReference type="Gene3D" id="1.20.58.340">
    <property type="entry name" value="Magnesium transport protein CorA, transmembrane region"/>
    <property type="match status" value="2"/>
</dbReference>
<accession>A0ABT9SYV6</accession>
<gene>
    <name evidence="9" type="ORF">J2T07_002375</name>
</gene>
<evidence type="ECO:0000256" key="1">
    <source>
        <dbReference type="ARBA" id="ARBA00004651"/>
    </source>
</evidence>
<evidence type="ECO:0000256" key="7">
    <source>
        <dbReference type="ARBA" id="ARBA00023136"/>
    </source>
</evidence>
<evidence type="ECO:0000256" key="3">
    <source>
        <dbReference type="ARBA" id="ARBA00022448"/>
    </source>
</evidence>
<dbReference type="Pfam" id="PF01544">
    <property type="entry name" value="CorA"/>
    <property type="match status" value="1"/>
</dbReference>
<dbReference type="EMBL" id="JAUSSK010000003">
    <property type="protein sequence ID" value="MDQ0010185.1"/>
    <property type="molecule type" value="Genomic_DNA"/>
</dbReference>
<dbReference type="InterPro" id="IPR045863">
    <property type="entry name" value="CorA_TM1_TM2"/>
</dbReference>
<comment type="similarity">
    <text evidence="2">Belongs to the CorA metal ion transporter (MIT) (TC 1.A.35) family.</text>
</comment>
<dbReference type="SUPFAM" id="SSF143865">
    <property type="entry name" value="CorA soluble domain-like"/>
    <property type="match status" value="1"/>
</dbReference>
<feature type="transmembrane region" description="Helical" evidence="8">
    <location>
        <begin position="314"/>
        <end position="333"/>
    </location>
</feature>
<sequence length="371" mass="41759">MPRDATFRRRIATAPRCNALPRHMPTGIMPAMASVSILPEVAPAPVSGGMVVNCVAYRNNGQRIGDVTIEAISDVLKEPDTFVWVGLHEPDEALLLKLQEEFDLHDLAIEDAQHAHQRTKIEAYGDSLFIVAQTAQLVGGNIAFGETQIFVGQRYFVTVRHGASLSYAPARRTCEQTPELLAMGPSYALYAVLDFIVDNFLPIVRDFREELHELENDIFAETLNRQTIKRLYDMQRELMTLRLAVVPLQDLVAQLTRLHPHLIHDELRAYFRDIYDHVFRVNESISAMREMLGAAISVNLALVTFGQNEVMKKLAGWAAMLAAPTLITSWYGMNFAHMPELDKPWAYPAITCLVACIVGGIFIALKRNRWF</sequence>
<comment type="subcellular location">
    <subcellularLocation>
        <location evidence="1">Cell membrane</location>
        <topology evidence="1">Multi-pass membrane protein</topology>
    </subcellularLocation>
</comment>
<evidence type="ECO:0000256" key="5">
    <source>
        <dbReference type="ARBA" id="ARBA00022692"/>
    </source>
</evidence>
<dbReference type="InterPro" id="IPR045861">
    <property type="entry name" value="CorA_cytoplasmic_dom"/>
</dbReference>
<protein>
    <submittedName>
        <fullName evidence="9">Magnesium transporter</fullName>
    </submittedName>
</protein>
<name>A0ABT9SYV6_9GAMM</name>
<evidence type="ECO:0000313" key="9">
    <source>
        <dbReference type="EMBL" id="MDQ0010185.1"/>
    </source>
</evidence>
<reference evidence="9 10" key="1">
    <citation type="submission" date="2023-07" db="EMBL/GenBank/DDBJ databases">
        <title>Sorghum-associated microbial communities from plants grown in Nebraska, USA.</title>
        <authorList>
            <person name="Schachtman D."/>
        </authorList>
    </citation>
    <scope>NUCLEOTIDE SEQUENCE [LARGE SCALE GENOMIC DNA]</scope>
    <source>
        <strain evidence="9 10">CC60</strain>
    </source>
</reference>
<feature type="transmembrane region" description="Helical" evidence="8">
    <location>
        <begin position="345"/>
        <end position="365"/>
    </location>
</feature>
<comment type="caution">
    <text evidence="9">The sequence shown here is derived from an EMBL/GenBank/DDBJ whole genome shotgun (WGS) entry which is preliminary data.</text>
</comment>
<dbReference type="PANTHER" id="PTHR46494:SF1">
    <property type="entry name" value="CORA FAMILY METAL ION TRANSPORTER (EUROFUNG)"/>
    <property type="match status" value="1"/>
</dbReference>
<dbReference type="PANTHER" id="PTHR46494">
    <property type="entry name" value="CORA FAMILY METAL ION TRANSPORTER (EUROFUNG)"/>
    <property type="match status" value="1"/>
</dbReference>
<dbReference type="Proteomes" id="UP001237737">
    <property type="component" value="Unassembled WGS sequence"/>
</dbReference>
<evidence type="ECO:0000313" key="10">
    <source>
        <dbReference type="Proteomes" id="UP001237737"/>
    </source>
</evidence>
<organism evidence="9 10">
    <name type="scientific">Luteibacter jiangsuensis</name>
    <dbReference type="NCBI Taxonomy" id="637577"/>
    <lineage>
        <taxon>Bacteria</taxon>
        <taxon>Pseudomonadati</taxon>
        <taxon>Pseudomonadota</taxon>
        <taxon>Gammaproteobacteria</taxon>
        <taxon>Lysobacterales</taxon>
        <taxon>Rhodanobacteraceae</taxon>
        <taxon>Luteibacter</taxon>
    </lineage>
</organism>
<evidence type="ECO:0000256" key="2">
    <source>
        <dbReference type="ARBA" id="ARBA00009765"/>
    </source>
</evidence>
<keyword evidence="5 8" id="KW-0812">Transmembrane</keyword>
<evidence type="ECO:0000256" key="4">
    <source>
        <dbReference type="ARBA" id="ARBA00022475"/>
    </source>
</evidence>
<dbReference type="CDD" id="cd12830">
    <property type="entry name" value="MtCorA-like"/>
    <property type="match status" value="1"/>
</dbReference>
<keyword evidence="7 8" id="KW-0472">Membrane</keyword>
<proteinExistence type="inferred from homology"/>
<keyword evidence="6 8" id="KW-1133">Transmembrane helix</keyword>